<dbReference type="Gene3D" id="3.40.1350.10">
    <property type="match status" value="1"/>
</dbReference>
<reference evidence="3 4" key="1">
    <citation type="submission" date="2018-10" db="EMBL/GenBank/DDBJ databases">
        <title>Co-occurring genomic capacity for anaerobic methane metabolism and dissimilatory sulfite reduction discovered in the Korarchaeota.</title>
        <authorList>
            <person name="Mckay L.J."/>
            <person name="Dlakic M."/>
            <person name="Fields M.W."/>
            <person name="Delmont T.O."/>
            <person name="Eren A.M."/>
            <person name="Jay Z.J."/>
            <person name="Klingelsmith K.B."/>
            <person name="Rusch D.B."/>
            <person name="Inskeep W.P."/>
        </authorList>
    </citation>
    <scope>NUCLEOTIDE SEQUENCE [LARGE SCALE GENOMIC DNA]</scope>
    <source>
        <strain evidence="3 4">MDKW</strain>
    </source>
</reference>
<dbReference type="PANTHER" id="PTHR21227:SF0">
    <property type="entry name" value="TRNA-SPLICING ENDONUCLEASE SUBUNIT SEN2"/>
    <property type="match status" value="1"/>
</dbReference>
<dbReference type="Gene3D" id="3.40.1170.20">
    <property type="entry name" value="tRNA intron endonuclease, N-terminal domain"/>
    <property type="match status" value="1"/>
</dbReference>
<evidence type="ECO:0000313" key="4">
    <source>
        <dbReference type="Proteomes" id="UP000277582"/>
    </source>
</evidence>
<dbReference type="SUPFAM" id="SSF53032">
    <property type="entry name" value="tRNA-intron endonuclease catalytic domain-like"/>
    <property type="match status" value="2"/>
</dbReference>
<dbReference type="Gene3D" id="3.40.1350.150">
    <property type="match status" value="1"/>
</dbReference>
<feature type="domain" description="tRNA intron endonuclease N-terminal" evidence="2">
    <location>
        <begin position="174"/>
        <end position="248"/>
    </location>
</feature>
<dbReference type="InterPro" id="IPR011856">
    <property type="entry name" value="tRNA_endonuc-like_dom_sf"/>
</dbReference>
<keyword evidence="3" id="KW-0456">Lyase</keyword>
<comment type="caution">
    <text evidence="3">The sequence shown here is derived from an EMBL/GenBank/DDBJ whole genome shotgun (WGS) entry which is preliminary data.</text>
</comment>
<evidence type="ECO:0000313" key="3">
    <source>
        <dbReference type="EMBL" id="RSN76278.1"/>
    </source>
</evidence>
<proteinExistence type="predicted"/>
<feature type="domain" description="tRNA intron endonuclease N-terminal" evidence="2">
    <location>
        <begin position="9"/>
        <end position="54"/>
    </location>
</feature>
<protein>
    <submittedName>
        <fullName evidence="3">tRNA-intron lyase</fullName>
        <ecNumber evidence="3">4.6.1.16</ecNumber>
    </submittedName>
</protein>
<evidence type="ECO:0000259" key="2">
    <source>
        <dbReference type="Pfam" id="PF02778"/>
    </source>
</evidence>
<feature type="domain" description="tRNA intron endonuclease catalytic" evidence="1">
    <location>
        <begin position="70"/>
        <end position="153"/>
    </location>
</feature>
<dbReference type="InterPro" id="IPR036740">
    <property type="entry name" value="tRNA_intron_Endonuc_N_sf"/>
</dbReference>
<dbReference type="GO" id="GO:0000213">
    <property type="term" value="F:tRNA-intron lyase activity"/>
    <property type="evidence" value="ECO:0007669"/>
    <property type="project" value="UniProtKB-EC"/>
</dbReference>
<feature type="domain" description="tRNA intron endonuclease catalytic" evidence="1">
    <location>
        <begin position="262"/>
        <end position="344"/>
    </location>
</feature>
<dbReference type="GO" id="GO:0003676">
    <property type="term" value="F:nucleic acid binding"/>
    <property type="evidence" value="ECO:0007669"/>
    <property type="project" value="InterPro"/>
</dbReference>
<evidence type="ECO:0000259" key="1">
    <source>
        <dbReference type="Pfam" id="PF01974"/>
    </source>
</evidence>
<dbReference type="InterPro" id="IPR006678">
    <property type="entry name" value="tRNA_intron_Endonuc_N"/>
</dbReference>
<dbReference type="Proteomes" id="UP000277582">
    <property type="component" value="Unassembled WGS sequence"/>
</dbReference>
<dbReference type="AlphaFoldDB" id="A0A429GQX1"/>
<dbReference type="Pfam" id="PF02778">
    <property type="entry name" value="tRNA_int_endo_N"/>
    <property type="match status" value="2"/>
</dbReference>
<dbReference type="InterPro" id="IPR006677">
    <property type="entry name" value="tRNA_intron_Endonuc_cat-like"/>
</dbReference>
<dbReference type="InterPro" id="IPR036167">
    <property type="entry name" value="tRNA_intron_Endo_cat-like_sf"/>
</dbReference>
<dbReference type="SUPFAM" id="SSF55267">
    <property type="entry name" value="tRNA-intron endonuclease N-terminal domain-like"/>
    <property type="match status" value="1"/>
</dbReference>
<name>A0A429GQX1_9CREN</name>
<keyword evidence="4" id="KW-1185">Reference proteome</keyword>
<dbReference type="EMBL" id="RCOS01000062">
    <property type="protein sequence ID" value="RSN76278.1"/>
    <property type="molecule type" value="Genomic_DNA"/>
</dbReference>
<dbReference type="GO" id="GO:0005737">
    <property type="term" value="C:cytoplasm"/>
    <property type="evidence" value="ECO:0007669"/>
    <property type="project" value="TreeGrafter"/>
</dbReference>
<accession>A0A429GQX1</accession>
<gene>
    <name evidence="3" type="primary">endA</name>
    <name evidence="3" type="ORF">D6D85_04830</name>
</gene>
<dbReference type="PANTHER" id="PTHR21227">
    <property type="entry name" value="TRNA-SPLICING ENDONUCLEASE SUBUNIT SEN2"/>
    <property type="match status" value="1"/>
</dbReference>
<dbReference type="CDD" id="cd22363">
    <property type="entry name" value="tRNA-intron_lyase_C"/>
    <property type="match status" value="2"/>
</dbReference>
<dbReference type="InterPro" id="IPR006676">
    <property type="entry name" value="tRNA_splic"/>
</dbReference>
<dbReference type="EC" id="4.6.1.16" evidence="3"/>
<organism evidence="3 4">
    <name type="scientific">Candidatus Methanodesulfokora washburnensis</name>
    <dbReference type="NCBI Taxonomy" id="2478471"/>
    <lineage>
        <taxon>Archaea</taxon>
        <taxon>Thermoproteota</taxon>
        <taxon>Candidatus Korarchaeia</taxon>
        <taxon>Candidatus Korarchaeia incertae sedis</taxon>
        <taxon>Candidatus Methanodesulfokora</taxon>
    </lineage>
</organism>
<dbReference type="GO" id="GO:0006388">
    <property type="term" value="P:tRNA splicing, via endonucleolytic cleavage and ligation"/>
    <property type="evidence" value="ECO:0007669"/>
    <property type="project" value="InterPro"/>
</dbReference>
<dbReference type="NCBIfam" id="TIGR00324">
    <property type="entry name" value="endA"/>
    <property type="match status" value="1"/>
</dbReference>
<dbReference type="Pfam" id="PF01974">
    <property type="entry name" value="tRNA_int_endo"/>
    <property type="match status" value="2"/>
</dbReference>
<sequence length="351" mass="40267">MINMMRREDGRIILTGKLAKELYLEGYGELLKDGLELDPVELASLIQRGTIKAPLRDALEALAGDPSLFVKYIVYSDLRNRGRVVVNERSTPFLRLYPEGARIGETSSKILVLPLQEDDILRHGEIIKSLSTAGKLRKELLLAIVDDRLDVVYYEAKLFNPKRVRDEKILPKAEGTLIHDRVIIWDEDIGGELYRRGFWGHPLGIRKPQINEKFKAKLQLNLMESIYLMKKGFLTVKTPDGREIDENYLLDLAMRIKGDVRQRFSVFSYWRDLGYVVKPAQKYGANFMLYEKGPGLEHAPYLCLVSSYDDRIAPVDLIRVGRIATSVRKELVISVLKGDKIVNYKISWMKI</sequence>